<comment type="caution">
    <text evidence="1">The sequence shown here is derived from an EMBL/GenBank/DDBJ whole genome shotgun (WGS) entry which is preliminary data.</text>
</comment>
<reference evidence="1" key="1">
    <citation type="submission" date="2023-02" db="EMBL/GenBank/DDBJ databases">
        <title>Genome of toxic invasive species Heracleum sosnowskyi carries increased number of genes despite the absence of recent whole-genome duplications.</title>
        <authorList>
            <person name="Schelkunov M."/>
            <person name="Shtratnikova V."/>
            <person name="Makarenko M."/>
            <person name="Klepikova A."/>
            <person name="Omelchenko D."/>
            <person name="Novikova G."/>
            <person name="Obukhova E."/>
            <person name="Bogdanov V."/>
            <person name="Penin A."/>
            <person name="Logacheva M."/>
        </authorList>
    </citation>
    <scope>NUCLEOTIDE SEQUENCE</scope>
    <source>
        <strain evidence="1">Hsosn_3</strain>
        <tissue evidence="1">Leaf</tissue>
    </source>
</reference>
<organism evidence="1 2">
    <name type="scientific">Heracleum sosnowskyi</name>
    <dbReference type="NCBI Taxonomy" id="360622"/>
    <lineage>
        <taxon>Eukaryota</taxon>
        <taxon>Viridiplantae</taxon>
        <taxon>Streptophyta</taxon>
        <taxon>Embryophyta</taxon>
        <taxon>Tracheophyta</taxon>
        <taxon>Spermatophyta</taxon>
        <taxon>Magnoliopsida</taxon>
        <taxon>eudicotyledons</taxon>
        <taxon>Gunneridae</taxon>
        <taxon>Pentapetalae</taxon>
        <taxon>asterids</taxon>
        <taxon>campanulids</taxon>
        <taxon>Apiales</taxon>
        <taxon>Apiaceae</taxon>
        <taxon>Apioideae</taxon>
        <taxon>apioid superclade</taxon>
        <taxon>Tordylieae</taxon>
        <taxon>Tordyliinae</taxon>
        <taxon>Heracleum</taxon>
    </lineage>
</organism>
<dbReference type="AlphaFoldDB" id="A0AAD8IE66"/>
<dbReference type="Proteomes" id="UP001237642">
    <property type="component" value="Unassembled WGS sequence"/>
</dbReference>
<reference evidence="1" key="2">
    <citation type="submission" date="2023-05" db="EMBL/GenBank/DDBJ databases">
        <authorList>
            <person name="Schelkunov M.I."/>
        </authorList>
    </citation>
    <scope>NUCLEOTIDE SEQUENCE</scope>
    <source>
        <strain evidence="1">Hsosn_3</strain>
        <tissue evidence="1">Leaf</tissue>
    </source>
</reference>
<accession>A0AAD8IE66</accession>
<protein>
    <submittedName>
        <fullName evidence="1">Uncharacterized protein</fullName>
    </submittedName>
</protein>
<name>A0AAD8IE66_9APIA</name>
<gene>
    <name evidence="1" type="ORF">POM88_021104</name>
</gene>
<evidence type="ECO:0000313" key="2">
    <source>
        <dbReference type="Proteomes" id="UP001237642"/>
    </source>
</evidence>
<evidence type="ECO:0000313" key="1">
    <source>
        <dbReference type="EMBL" id="KAK1383369.1"/>
    </source>
</evidence>
<proteinExistence type="predicted"/>
<sequence>MSRSLNQLADELGRQVGIPEHAFMLQQLNQKSEDKNFFMDVKLADANCNVMTTYLAEYGAANYDQMILIEQPFGRIKEIWHADMGLGPFGRRYMAVREADFRAEVVNQAQNQVMVVNPLEVAVENA</sequence>
<dbReference type="EMBL" id="JAUIZM010000005">
    <property type="protein sequence ID" value="KAK1383369.1"/>
    <property type="molecule type" value="Genomic_DNA"/>
</dbReference>
<keyword evidence="2" id="KW-1185">Reference proteome</keyword>